<evidence type="ECO:0000256" key="8">
    <source>
        <dbReference type="ARBA" id="ARBA00023326"/>
    </source>
</evidence>
<feature type="domain" description="Carbohydrate binding X2" evidence="12">
    <location>
        <begin position="367"/>
        <end position="456"/>
    </location>
</feature>
<dbReference type="PIRSF" id="PIRSF001043">
    <property type="entry name" value="Endoglucanase_B"/>
    <property type="match status" value="1"/>
</dbReference>
<name>A0A1W2TEF9_ROSNE</name>
<keyword evidence="3 9" id="KW-0378">Hydrolase</keyword>
<accession>A0A1W2TEF9</accession>
<evidence type="ECO:0000259" key="12">
    <source>
        <dbReference type="Pfam" id="PF03442"/>
    </source>
</evidence>
<dbReference type="Proteomes" id="UP000054516">
    <property type="component" value="Unassembled WGS sequence"/>
</dbReference>
<evidence type="ECO:0000256" key="5">
    <source>
        <dbReference type="ARBA" id="ARBA00023277"/>
    </source>
</evidence>
<evidence type="ECO:0000256" key="4">
    <source>
        <dbReference type="ARBA" id="ARBA00023001"/>
    </source>
</evidence>
<dbReference type="SUPFAM" id="SSF51445">
    <property type="entry name" value="(Trans)glycosidases"/>
    <property type="match status" value="1"/>
</dbReference>
<dbReference type="GO" id="GO:0005978">
    <property type="term" value="P:glycogen biosynthetic process"/>
    <property type="evidence" value="ECO:0007669"/>
    <property type="project" value="UniProtKB-UniPathway"/>
</dbReference>
<dbReference type="PANTHER" id="PTHR31297:SF41">
    <property type="entry name" value="ENDOGLUCANASE, PUTATIVE (AFU_ORTHOLOGUE AFUA_5G01830)-RELATED"/>
    <property type="match status" value="1"/>
</dbReference>
<evidence type="ECO:0000259" key="11">
    <source>
        <dbReference type="Pfam" id="PF00150"/>
    </source>
</evidence>
<evidence type="ECO:0000256" key="7">
    <source>
        <dbReference type="ARBA" id="ARBA00023316"/>
    </source>
</evidence>
<evidence type="ECO:0000256" key="3">
    <source>
        <dbReference type="ARBA" id="ARBA00022801"/>
    </source>
</evidence>
<dbReference type="InterPro" id="IPR001547">
    <property type="entry name" value="Glyco_hydro_5"/>
</dbReference>
<dbReference type="OMA" id="TVFTFEF"/>
<keyword evidence="6 9" id="KW-0326">Glycosidase</keyword>
<evidence type="ECO:0000256" key="6">
    <source>
        <dbReference type="ARBA" id="ARBA00023295"/>
    </source>
</evidence>
<evidence type="ECO:0000313" key="14">
    <source>
        <dbReference type="Proteomes" id="UP000054516"/>
    </source>
</evidence>
<dbReference type="FunFam" id="3.20.20.80:FF:000152">
    <property type="entry name" value="Extracellular endoglucanase"/>
    <property type="match status" value="1"/>
</dbReference>
<dbReference type="GO" id="GO:0008422">
    <property type="term" value="F:beta-glucosidase activity"/>
    <property type="evidence" value="ECO:0007669"/>
    <property type="project" value="TreeGrafter"/>
</dbReference>
<feature type="domain" description="Glycoside hydrolase family 5" evidence="11">
    <location>
        <begin position="57"/>
        <end position="324"/>
    </location>
</feature>
<dbReference type="InterPro" id="IPR013783">
    <property type="entry name" value="Ig-like_fold"/>
</dbReference>
<protein>
    <submittedName>
        <fullName evidence="13">Putative endoglucanase B</fullName>
    </submittedName>
</protein>
<dbReference type="InterPro" id="IPR050386">
    <property type="entry name" value="Glycosyl_hydrolase_5"/>
</dbReference>
<keyword evidence="14" id="KW-1185">Reference proteome</keyword>
<keyword evidence="8" id="KW-0624">Polysaccharide degradation</keyword>
<dbReference type="AlphaFoldDB" id="A0A1W2TEF9"/>
<sequence length="571" mass="61127">MLRSAGALSLAHAFGLLQGAAFAVECTGNFEPISASDYVAAINPGWNLGNTLDAIPNEGSWNNPPVQAATFTDIKAAGFKSVRIPVTYADHFTGASPGWEINADWLQRVSDVVDMALDAGLYVLTNVHHDSWQWADVSVAGANLTAIEERMYQTWLQIGEKLGCKSSSVAFEPINEPPVNTEEQAAELNKLNAIFLDALKASGGFNTQRVVTLVGPSMDSIKTSQWFEAPTGYDNPWALQYHYYSPYDFIFGAWGKTILSDADLATISSDLKNIRANFTDVPLVLGEFDASPISTEPAARRKYMDLVVRTAKELNTAVMVWDNGLDHFDRNAKTWKDPQSLEILLNAAAGVSNSLAAFTTDASATTQSSSAYVFHKVGDTVADQTVSISLNGNTLKSIATEDGKALDASADYTASSSGSITFKSSFLSTYFSSSGGAAGSKANLTLTFSAGATAAVELVQWDVPRLGSASSTAVSGADLRIPVTWAGVRQPAAVKMRRSDGVYLFDDWTQYLGPLQASYGTYSGQWNWDGGNLVLTAATVNAVISAGVPTVFTFDFFPRVPGNSVNYTLNV</sequence>
<evidence type="ECO:0000256" key="10">
    <source>
        <dbReference type="SAM" id="SignalP"/>
    </source>
</evidence>
<feature type="chain" id="PRO_5010747338" evidence="10">
    <location>
        <begin position="24"/>
        <end position="571"/>
    </location>
</feature>
<dbReference type="PANTHER" id="PTHR31297">
    <property type="entry name" value="GLUCAN ENDO-1,6-BETA-GLUCOSIDASE B"/>
    <property type="match status" value="1"/>
</dbReference>
<evidence type="ECO:0000256" key="9">
    <source>
        <dbReference type="RuleBase" id="RU361153"/>
    </source>
</evidence>
<dbReference type="OrthoDB" id="412536at2759"/>
<reference evidence="13" key="1">
    <citation type="submission" date="2016-03" db="EMBL/GenBank/DDBJ databases">
        <title>Draft genome sequence of Rosellinia necatrix.</title>
        <authorList>
            <person name="Kanematsu S."/>
        </authorList>
    </citation>
    <scope>NUCLEOTIDE SEQUENCE [LARGE SCALE GENOMIC DNA]</scope>
    <source>
        <strain evidence="13">W97</strain>
    </source>
</reference>
<dbReference type="GO" id="GO:0071555">
    <property type="term" value="P:cell wall organization"/>
    <property type="evidence" value="ECO:0007669"/>
    <property type="project" value="UniProtKB-KW"/>
</dbReference>
<evidence type="ECO:0000313" key="13">
    <source>
        <dbReference type="EMBL" id="GAP86404.1"/>
    </source>
</evidence>
<dbReference type="InterPro" id="IPR014756">
    <property type="entry name" value="Ig_E-set"/>
</dbReference>
<evidence type="ECO:0000256" key="2">
    <source>
        <dbReference type="ARBA" id="ARBA00022729"/>
    </source>
</evidence>
<feature type="signal peptide" evidence="10">
    <location>
        <begin position="1"/>
        <end position="23"/>
    </location>
</feature>
<dbReference type="EMBL" id="DF977463">
    <property type="protein sequence ID" value="GAP86404.1"/>
    <property type="molecule type" value="Genomic_DNA"/>
</dbReference>
<evidence type="ECO:0000256" key="1">
    <source>
        <dbReference type="ARBA" id="ARBA00005641"/>
    </source>
</evidence>
<dbReference type="SUPFAM" id="SSF81296">
    <property type="entry name" value="E set domains"/>
    <property type="match status" value="1"/>
</dbReference>
<keyword evidence="2 10" id="KW-0732">Signal</keyword>
<keyword evidence="5" id="KW-0119">Carbohydrate metabolism</keyword>
<dbReference type="InterPro" id="IPR016282">
    <property type="entry name" value="Glyco_hydro_5_endoGlcnase_B"/>
</dbReference>
<proteinExistence type="inferred from homology"/>
<keyword evidence="7" id="KW-0961">Cell wall biogenesis/degradation</keyword>
<dbReference type="Pfam" id="PF03442">
    <property type="entry name" value="CBM_X2"/>
    <property type="match status" value="1"/>
</dbReference>
<organism evidence="13">
    <name type="scientific">Rosellinia necatrix</name>
    <name type="common">White root-rot fungus</name>
    <dbReference type="NCBI Taxonomy" id="77044"/>
    <lineage>
        <taxon>Eukaryota</taxon>
        <taxon>Fungi</taxon>
        <taxon>Dikarya</taxon>
        <taxon>Ascomycota</taxon>
        <taxon>Pezizomycotina</taxon>
        <taxon>Sordariomycetes</taxon>
        <taxon>Xylariomycetidae</taxon>
        <taxon>Xylariales</taxon>
        <taxon>Xylariaceae</taxon>
        <taxon>Rosellinia</taxon>
    </lineage>
</organism>
<dbReference type="GO" id="GO:0005576">
    <property type="term" value="C:extracellular region"/>
    <property type="evidence" value="ECO:0007669"/>
    <property type="project" value="TreeGrafter"/>
</dbReference>
<dbReference type="Gene3D" id="3.20.20.80">
    <property type="entry name" value="Glycosidases"/>
    <property type="match status" value="1"/>
</dbReference>
<dbReference type="Gene3D" id="2.60.40.10">
    <property type="entry name" value="Immunoglobulins"/>
    <property type="match status" value="1"/>
</dbReference>
<dbReference type="InterPro" id="IPR005102">
    <property type="entry name" value="Carbo-bd_X2"/>
</dbReference>
<dbReference type="InterPro" id="IPR017853">
    <property type="entry name" value="GH"/>
</dbReference>
<comment type="similarity">
    <text evidence="1 9">Belongs to the glycosyl hydrolase 5 (cellulase A) family.</text>
</comment>
<dbReference type="Pfam" id="PF00150">
    <property type="entry name" value="Cellulase"/>
    <property type="match status" value="1"/>
</dbReference>
<dbReference type="GO" id="GO:0009986">
    <property type="term" value="C:cell surface"/>
    <property type="evidence" value="ECO:0007669"/>
    <property type="project" value="TreeGrafter"/>
</dbReference>
<keyword evidence="4" id="KW-0136">Cellulose degradation</keyword>
<dbReference type="STRING" id="77044.A0A1W2TEF9"/>
<gene>
    <name evidence="13" type="ORF">SAMD00023353_1800020</name>
</gene>
<dbReference type="GO" id="GO:0030245">
    <property type="term" value="P:cellulose catabolic process"/>
    <property type="evidence" value="ECO:0007669"/>
    <property type="project" value="UniProtKB-KW"/>
</dbReference>
<dbReference type="UniPathway" id="UPA00164"/>